<evidence type="ECO:0000256" key="6">
    <source>
        <dbReference type="ARBA" id="ARBA00022989"/>
    </source>
</evidence>
<dbReference type="GO" id="GO:0005886">
    <property type="term" value="C:plasma membrane"/>
    <property type="evidence" value="ECO:0007669"/>
    <property type="project" value="UniProtKB-SubCell"/>
</dbReference>
<keyword evidence="9" id="KW-0807">Transducer</keyword>
<keyword evidence="4" id="KW-0812">Transmembrane</keyword>
<dbReference type="GO" id="GO:0007608">
    <property type="term" value="P:sensory perception of smell"/>
    <property type="evidence" value="ECO:0007669"/>
    <property type="project" value="UniProtKB-KW"/>
</dbReference>
<dbReference type="AlphaFoldDB" id="A0ABD2N1R7"/>
<name>A0ABD2N1R7_9CUCU</name>
<protein>
    <recommendedName>
        <fullName evidence="12">HAT C-terminal dimerisation domain-containing protein</fullName>
    </recommendedName>
</protein>
<gene>
    <name evidence="10" type="ORF">HHI36_014111</name>
</gene>
<dbReference type="PANTHER" id="PTHR21137">
    <property type="entry name" value="ODORANT RECEPTOR"/>
    <property type="match status" value="1"/>
</dbReference>
<dbReference type="InterPro" id="IPR004117">
    <property type="entry name" value="7tm6_olfct_rcpt"/>
</dbReference>
<proteinExistence type="predicted"/>
<keyword evidence="6" id="KW-1133">Transmembrane helix</keyword>
<evidence type="ECO:0000256" key="1">
    <source>
        <dbReference type="ARBA" id="ARBA00004651"/>
    </source>
</evidence>
<sequence length="256" mass="29127">MMTLHECITTWDIAATKVCAVVHGNAANMSKVETDADSPSACFEEAAEESVEINKNSSKNSAAAEIDHYLNSTRVRRDINPYKWWADNTGHYPILKSLTILKLVYLVQNQSKLKDMYERSKISLTTIDETTSKTCINSVDYWKKCFEVFITLNIIVTVQVTFESLLQRKPFIMAYLENEKSDDSVYCGVIITTNIIFITSTITTVLGYEGSFIYFIAYCVAEMKIIKGAMEKCQLTTEEGRKKFGKILKHHVHILR</sequence>
<dbReference type="PANTHER" id="PTHR21137:SF35">
    <property type="entry name" value="ODORANT RECEPTOR 19A-RELATED"/>
    <property type="match status" value="1"/>
</dbReference>
<evidence type="ECO:0000256" key="9">
    <source>
        <dbReference type="ARBA" id="ARBA00023224"/>
    </source>
</evidence>
<keyword evidence="2" id="KW-1003">Cell membrane</keyword>
<evidence type="ECO:0000256" key="8">
    <source>
        <dbReference type="ARBA" id="ARBA00023170"/>
    </source>
</evidence>
<keyword evidence="3" id="KW-0716">Sensory transduction</keyword>
<evidence type="ECO:0000256" key="5">
    <source>
        <dbReference type="ARBA" id="ARBA00022725"/>
    </source>
</evidence>
<dbReference type="SUPFAM" id="SSF53098">
    <property type="entry name" value="Ribonuclease H-like"/>
    <property type="match status" value="1"/>
</dbReference>
<reference evidence="10 11" key="1">
    <citation type="journal article" date="2021" name="BMC Biol.">
        <title>Horizontally acquired antibacterial genes associated with adaptive radiation of ladybird beetles.</title>
        <authorList>
            <person name="Li H.S."/>
            <person name="Tang X.F."/>
            <person name="Huang Y.H."/>
            <person name="Xu Z.Y."/>
            <person name="Chen M.L."/>
            <person name="Du X.Y."/>
            <person name="Qiu B.Y."/>
            <person name="Chen P.T."/>
            <person name="Zhang W."/>
            <person name="Slipinski A."/>
            <person name="Escalona H.E."/>
            <person name="Waterhouse R.M."/>
            <person name="Zwick A."/>
            <person name="Pang H."/>
        </authorList>
    </citation>
    <scope>NUCLEOTIDE SEQUENCE [LARGE SCALE GENOMIC DNA]</scope>
    <source>
        <strain evidence="10">SYSU2018</strain>
    </source>
</reference>
<evidence type="ECO:0000313" key="10">
    <source>
        <dbReference type="EMBL" id="KAL3272646.1"/>
    </source>
</evidence>
<comment type="subcellular location">
    <subcellularLocation>
        <location evidence="1">Cell membrane</location>
        <topology evidence="1">Multi-pass membrane protein</topology>
    </subcellularLocation>
</comment>
<evidence type="ECO:0000256" key="4">
    <source>
        <dbReference type="ARBA" id="ARBA00022692"/>
    </source>
</evidence>
<keyword evidence="11" id="KW-1185">Reference proteome</keyword>
<evidence type="ECO:0000256" key="7">
    <source>
        <dbReference type="ARBA" id="ARBA00023136"/>
    </source>
</evidence>
<evidence type="ECO:0008006" key="12">
    <source>
        <dbReference type="Google" id="ProtNLM"/>
    </source>
</evidence>
<dbReference type="EMBL" id="JABFTP020000062">
    <property type="protein sequence ID" value="KAL3272646.1"/>
    <property type="molecule type" value="Genomic_DNA"/>
</dbReference>
<dbReference type="InterPro" id="IPR012337">
    <property type="entry name" value="RNaseH-like_sf"/>
</dbReference>
<accession>A0ABD2N1R7</accession>
<dbReference type="GO" id="GO:0007165">
    <property type="term" value="P:signal transduction"/>
    <property type="evidence" value="ECO:0007669"/>
    <property type="project" value="UniProtKB-KW"/>
</dbReference>
<evidence type="ECO:0000256" key="2">
    <source>
        <dbReference type="ARBA" id="ARBA00022475"/>
    </source>
</evidence>
<evidence type="ECO:0000313" key="11">
    <source>
        <dbReference type="Proteomes" id="UP001516400"/>
    </source>
</evidence>
<keyword evidence="8" id="KW-0675">Receptor</keyword>
<dbReference type="Proteomes" id="UP001516400">
    <property type="component" value="Unassembled WGS sequence"/>
</dbReference>
<keyword evidence="5" id="KW-0552">Olfaction</keyword>
<keyword evidence="7" id="KW-0472">Membrane</keyword>
<organism evidence="10 11">
    <name type="scientific">Cryptolaemus montrouzieri</name>
    <dbReference type="NCBI Taxonomy" id="559131"/>
    <lineage>
        <taxon>Eukaryota</taxon>
        <taxon>Metazoa</taxon>
        <taxon>Ecdysozoa</taxon>
        <taxon>Arthropoda</taxon>
        <taxon>Hexapoda</taxon>
        <taxon>Insecta</taxon>
        <taxon>Pterygota</taxon>
        <taxon>Neoptera</taxon>
        <taxon>Endopterygota</taxon>
        <taxon>Coleoptera</taxon>
        <taxon>Polyphaga</taxon>
        <taxon>Cucujiformia</taxon>
        <taxon>Coccinelloidea</taxon>
        <taxon>Coccinellidae</taxon>
        <taxon>Scymninae</taxon>
        <taxon>Scymnini</taxon>
        <taxon>Cryptolaemus</taxon>
    </lineage>
</organism>
<evidence type="ECO:0000256" key="3">
    <source>
        <dbReference type="ARBA" id="ARBA00022606"/>
    </source>
</evidence>
<comment type="caution">
    <text evidence="10">The sequence shown here is derived from an EMBL/GenBank/DDBJ whole genome shotgun (WGS) entry which is preliminary data.</text>
</comment>